<reference evidence="9" key="1">
    <citation type="journal article" date="2021" name="bioRxiv">
        <title>Whole Genome Assembly and Annotation of Northern Wild Rice, Zizania palustris L., Supports a Whole Genome Duplication in the Zizania Genus.</title>
        <authorList>
            <person name="Haas M."/>
            <person name="Kono T."/>
            <person name="Macchietto M."/>
            <person name="Millas R."/>
            <person name="McGilp L."/>
            <person name="Shao M."/>
            <person name="Duquette J."/>
            <person name="Hirsch C.N."/>
            <person name="Kimball J."/>
        </authorList>
    </citation>
    <scope>NUCLEOTIDE SEQUENCE</scope>
    <source>
        <tissue evidence="9">Fresh leaf tissue</tissue>
    </source>
</reference>
<keyword evidence="10" id="KW-1185">Reference proteome</keyword>
<dbReference type="GO" id="GO:0008285">
    <property type="term" value="P:negative regulation of cell population proliferation"/>
    <property type="evidence" value="ECO:0007669"/>
    <property type="project" value="InterPro"/>
</dbReference>
<dbReference type="AlphaFoldDB" id="A0A8J5VIA8"/>
<evidence type="ECO:0000313" key="9">
    <source>
        <dbReference type="EMBL" id="KAG8068895.1"/>
    </source>
</evidence>
<evidence type="ECO:0000256" key="6">
    <source>
        <dbReference type="ARBA" id="ARBA00023136"/>
    </source>
</evidence>
<proteinExistence type="inferred from homology"/>
<evidence type="ECO:0000256" key="2">
    <source>
        <dbReference type="ARBA" id="ARBA00022473"/>
    </source>
</evidence>
<keyword evidence="6 8" id="KW-0472">Membrane</keyword>
<keyword evidence="4 8" id="KW-0812">Transmembrane</keyword>
<evidence type="ECO:0000256" key="7">
    <source>
        <dbReference type="ARBA" id="ARBA00024340"/>
    </source>
</evidence>
<name>A0A8J5VIA8_ZIZPA</name>
<dbReference type="GO" id="GO:0048367">
    <property type="term" value="P:shoot system development"/>
    <property type="evidence" value="ECO:0007669"/>
    <property type="project" value="UniProtKB-ARBA"/>
</dbReference>
<organism evidence="9 10">
    <name type="scientific">Zizania palustris</name>
    <name type="common">Northern wild rice</name>
    <dbReference type="NCBI Taxonomy" id="103762"/>
    <lineage>
        <taxon>Eukaryota</taxon>
        <taxon>Viridiplantae</taxon>
        <taxon>Streptophyta</taxon>
        <taxon>Embryophyta</taxon>
        <taxon>Tracheophyta</taxon>
        <taxon>Spermatophyta</taxon>
        <taxon>Magnoliopsida</taxon>
        <taxon>Liliopsida</taxon>
        <taxon>Poales</taxon>
        <taxon>Poaceae</taxon>
        <taxon>BOP clade</taxon>
        <taxon>Oryzoideae</taxon>
        <taxon>Oryzeae</taxon>
        <taxon>Zizaniinae</taxon>
        <taxon>Zizania</taxon>
    </lineage>
</organism>
<gene>
    <name evidence="9" type="ORF">GUJ93_ZPchr0005g15355</name>
</gene>
<feature type="transmembrane region" description="Helical" evidence="8">
    <location>
        <begin position="30"/>
        <end position="50"/>
    </location>
</feature>
<comment type="subcellular location">
    <subcellularLocation>
        <location evidence="1">Cell membrane</location>
        <topology evidence="1">Single-pass membrane protein</topology>
    </subcellularLocation>
</comment>
<reference evidence="9" key="2">
    <citation type="submission" date="2021-02" db="EMBL/GenBank/DDBJ databases">
        <authorList>
            <person name="Kimball J.A."/>
            <person name="Haas M.W."/>
            <person name="Macchietto M."/>
            <person name="Kono T."/>
            <person name="Duquette J."/>
            <person name="Shao M."/>
        </authorList>
    </citation>
    <scope>NUCLEOTIDE SEQUENCE</scope>
    <source>
        <tissue evidence="9">Fresh leaf tissue</tissue>
    </source>
</reference>
<keyword evidence="2" id="KW-0217">Developmental protein</keyword>
<evidence type="ECO:0000256" key="5">
    <source>
        <dbReference type="ARBA" id="ARBA00022989"/>
    </source>
</evidence>
<keyword evidence="5 8" id="KW-1133">Transmembrane helix</keyword>
<evidence type="ECO:0000256" key="3">
    <source>
        <dbReference type="ARBA" id="ARBA00022475"/>
    </source>
</evidence>
<evidence type="ECO:0000256" key="1">
    <source>
        <dbReference type="ARBA" id="ARBA00004162"/>
    </source>
</evidence>
<comment type="caution">
    <text evidence="9">The sequence shown here is derived from an EMBL/GenBank/DDBJ whole genome shotgun (WGS) entry which is preliminary data.</text>
</comment>
<accession>A0A8J5VIA8</accession>
<evidence type="ECO:0000256" key="8">
    <source>
        <dbReference type="SAM" id="Phobius"/>
    </source>
</evidence>
<dbReference type="EMBL" id="JAAALK010000284">
    <property type="protein sequence ID" value="KAG8068895.1"/>
    <property type="molecule type" value="Genomic_DNA"/>
</dbReference>
<dbReference type="InterPro" id="IPR012552">
    <property type="entry name" value="DVL"/>
</dbReference>
<comment type="similarity">
    <text evidence="7">Belongs to the DVL/RTFL small polypeptides family.</text>
</comment>
<dbReference type="Proteomes" id="UP000729402">
    <property type="component" value="Unassembled WGS sequence"/>
</dbReference>
<evidence type="ECO:0000256" key="4">
    <source>
        <dbReference type="ARBA" id="ARBA00022692"/>
    </source>
</evidence>
<keyword evidence="3" id="KW-1003">Cell membrane</keyword>
<dbReference type="OrthoDB" id="688143at2759"/>
<dbReference type="Pfam" id="PF08137">
    <property type="entry name" value="DVL"/>
    <property type="match status" value="1"/>
</dbReference>
<evidence type="ECO:0000313" key="10">
    <source>
        <dbReference type="Proteomes" id="UP000729402"/>
    </source>
</evidence>
<sequence>MAEGGEQARSIGVWKTKLERMQGAARRQKAKLYIIAACIALLVCGCTHHPKVGDGDLVGLGFDWSGG</sequence>
<dbReference type="GO" id="GO:0005886">
    <property type="term" value="C:plasma membrane"/>
    <property type="evidence" value="ECO:0007669"/>
    <property type="project" value="UniProtKB-SubCell"/>
</dbReference>
<protein>
    <submittedName>
        <fullName evidence="9">Uncharacterized protein</fullName>
    </submittedName>
</protein>